<dbReference type="Proteomes" id="UP000198755">
    <property type="component" value="Unassembled WGS sequence"/>
</dbReference>
<dbReference type="GO" id="GO:0004640">
    <property type="term" value="F:phosphoribosylanthranilate isomerase activity"/>
    <property type="evidence" value="ECO:0007669"/>
    <property type="project" value="UniProtKB-UniRule"/>
</dbReference>
<accession>A0A1I3ZP79</accession>
<comment type="similarity">
    <text evidence="9">Belongs to the TrpF family.</text>
</comment>
<dbReference type="Pfam" id="PF00697">
    <property type="entry name" value="PRAI"/>
    <property type="match status" value="1"/>
</dbReference>
<dbReference type="STRING" id="1612308.SAMN05444581_10891"/>
<dbReference type="InterPro" id="IPR011060">
    <property type="entry name" value="RibuloseP-bd_barrel"/>
</dbReference>
<evidence type="ECO:0000256" key="4">
    <source>
        <dbReference type="ARBA" id="ARBA00022272"/>
    </source>
</evidence>
<sequence length="234" mass="24411">MNLIVKICGLSTPETLDVALACGADMVGFVYFDKSPRHVGLERAAALAARVEKRARKVLLTVDADDVSLAAAIAAFDPQALQLHGHESPERIASIRARFGLPVIKAIAIAGRADAEHALLFEAADYLLFDAKPAPGASRPGGNGSAFDWSVLSEIETRKPWLLAGGLDAQNVADAIVRTCAPGVDVSSGVESAPGVKDPARIAAFIAAVRRVGEGGTGSAPGPERRAWSLSRLL</sequence>
<dbReference type="HAMAP" id="MF_00135">
    <property type="entry name" value="PRAI"/>
    <property type="match status" value="1"/>
</dbReference>
<name>A0A1I3ZP79_9HYPH</name>
<dbReference type="PANTHER" id="PTHR42894">
    <property type="entry name" value="N-(5'-PHOSPHORIBOSYL)ANTHRANILATE ISOMERASE"/>
    <property type="match status" value="1"/>
</dbReference>
<reference evidence="11 12" key="1">
    <citation type="submission" date="2016-10" db="EMBL/GenBank/DDBJ databases">
        <authorList>
            <person name="de Groot N.N."/>
        </authorList>
    </citation>
    <scope>NUCLEOTIDE SEQUENCE [LARGE SCALE GENOMIC DNA]</scope>
    <source>
        <strain evidence="11 12">NE2</strain>
    </source>
</reference>
<keyword evidence="5 9" id="KW-0028">Amino-acid biosynthesis</keyword>
<dbReference type="PANTHER" id="PTHR42894:SF1">
    <property type="entry name" value="N-(5'-PHOSPHORIBOSYL)ANTHRANILATE ISOMERASE"/>
    <property type="match status" value="1"/>
</dbReference>
<organism evidence="11 12">
    <name type="scientific">Methylocapsa palsarum</name>
    <dbReference type="NCBI Taxonomy" id="1612308"/>
    <lineage>
        <taxon>Bacteria</taxon>
        <taxon>Pseudomonadati</taxon>
        <taxon>Pseudomonadota</taxon>
        <taxon>Alphaproteobacteria</taxon>
        <taxon>Hyphomicrobiales</taxon>
        <taxon>Beijerinckiaceae</taxon>
        <taxon>Methylocapsa</taxon>
    </lineage>
</organism>
<evidence type="ECO:0000256" key="5">
    <source>
        <dbReference type="ARBA" id="ARBA00022605"/>
    </source>
</evidence>
<keyword evidence="7 9" id="KW-0057">Aromatic amino acid biosynthesis</keyword>
<feature type="domain" description="N-(5'phosphoribosyl) anthranilate isomerase (PRAI)" evidence="10">
    <location>
        <begin position="5"/>
        <end position="207"/>
    </location>
</feature>
<evidence type="ECO:0000256" key="1">
    <source>
        <dbReference type="ARBA" id="ARBA00001164"/>
    </source>
</evidence>
<dbReference type="RefSeq" id="WP_091682011.1">
    <property type="nucleotide sequence ID" value="NZ_FOSN01000008.1"/>
</dbReference>
<dbReference type="SUPFAM" id="SSF51366">
    <property type="entry name" value="Ribulose-phoshate binding barrel"/>
    <property type="match status" value="1"/>
</dbReference>
<dbReference type="InterPro" id="IPR001240">
    <property type="entry name" value="PRAI_dom"/>
</dbReference>
<dbReference type="OrthoDB" id="9796196at2"/>
<dbReference type="UniPathway" id="UPA00035">
    <property type="reaction ID" value="UER00042"/>
</dbReference>
<protein>
    <recommendedName>
        <fullName evidence="4 9">N-(5'-phosphoribosyl)anthranilate isomerase</fullName>
        <shortName evidence="9">PRAI</shortName>
        <ecNumber evidence="3 9">5.3.1.24</ecNumber>
    </recommendedName>
</protein>
<dbReference type="GO" id="GO:0000162">
    <property type="term" value="P:L-tryptophan biosynthetic process"/>
    <property type="evidence" value="ECO:0007669"/>
    <property type="project" value="UniProtKB-UniRule"/>
</dbReference>
<evidence type="ECO:0000256" key="9">
    <source>
        <dbReference type="HAMAP-Rule" id="MF_00135"/>
    </source>
</evidence>
<dbReference type="NCBIfam" id="NF002295">
    <property type="entry name" value="PRK01222.1-1"/>
    <property type="match status" value="1"/>
</dbReference>
<dbReference type="EMBL" id="FOSN01000008">
    <property type="protein sequence ID" value="SFK45902.1"/>
    <property type="molecule type" value="Genomic_DNA"/>
</dbReference>
<evidence type="ECO:0000256" key="7">
    <source>
        <dbReference type="ARBA" id="ARBA00023141"/>
    </source>
</evidence>
<keyword evidence="12" id="KW-1185">Reference proteome</keyword>
<dbReference type="EC" id="5.3.1.24" evidence="3 9"/>
<evidence type="ECO:0000313" key="11">
    <source>
        <dbReference type="EMBL" id="SFK45902.1"/>
    </source>
</evidence>
<dbReference type="InterPro" id="IPR044643">
    <property type="entry name" value="TrpF_fam"/>
</dbReference>
<dbReference type="Gene3D" id="3.20.20.70">
    <property type="entry name" value="Aldolase class I"/>
    <property type="match status" value="1"/>
</dbReference>
<comment type="pathway">
    <text evidence="2 9">Amino-acid biosynthesis; L-tryptophan biosynthesis; L-tryptophan from chorismate: step 3/5.</text>
</comment>
<dbReference type="CDD" id="cd00405">
    <property type="entry name" value="PRAI"/>
    <property type="match status" value="1"/>
</dbReference>
<evidence type="ECO:0000256" key="8">
    <source>
        <dbReference type="ARBA" id="ARBA00023235"/>
    </source>
</evidence>
<keyword evidence="8 9" id="KW-0413">Isomerase</keyword>
<evidence type="ECO:0000256" key="6">
    <source>
        <dbReference type="ARBA" id="ARBA00022822"/>
    </source>
</evidence>
<keyword evidence="6 9" id="KW-0822">Tryptophan biosynthesis</keyword>
<gene>
    <name evidence="9" type="primary">trpF</name>
    <name evidence="11" type="ORF">SAMN05444581_10891</name>
</gene>
<comment type="catalytic activity">
    <reaction evidence="1 9">
        <text>N-(5-phospho-beta-D-ribosyl)anthranilate = 1-(2-carboxyphenylamino)-1-deoxy-D-ribulose 5-phosphate</text>
        <dbReference type="Rhea" id="RHEA:21540"/>
        <dbReference type="ChEBI" id="CHEBI:18277"/>
        <dbReference type="ChEBI" id="CHEBI:58613"/>
        <dbReference type="EC" id="5.3.1.24"/>
    </reaction>
</comment>
<evidence type="ECO:0000313" key="12">
    <source>
        <dbReference type="Proteomes" id="UP000198755"/>
    </source>
</evidence>
<dbReference type="AlphaFoldDB" id="A0A1I3ZP79"/>
<dbReference type="InterPro" id="IPR013785">
    <property type="entry name" value="Aldolase_TIM"/>
</dbReference>
<evidence type="ECO:0000256" key="3">
    <source>
        <dbReference type="ARBA" id="ARBA00012572"/>
    </source>
</evidence>
<proteinExistence type="inferred from homology"/>
<evidence type="ECO:0000259" key="10">
    <source>
        <dbReference type="Pfam" id="PF00697"/>
    </source>
</evidence>
<evidence type="ECO:0000256" key="2">
    <source>
        <dbReference type="ARBA" id="ARBA00004664"/>
    </source>
</evidence>